<evidence type="ECO:0000256" key="1">
    <source>
        <dbReference type="SAM" id="SignalP"/>
    </source>
</evidence>
<keyword evidence="1" id="KW-0732">Signal</keyword>
<dbReference type="PATRIC" id="fig|1116472.3.peg.3350"/>
<name>V5BYS8_9GAMM</name>
<dbReference type="Proteomes" id="UP000017842">
    <property type="component" value="Unassembled WGS sequence"/>
</dbReference>
<comment type="caution">
    <text evidence="2">The sequence shown here is derived from an EMBL/GenBank/DDBJ whole genome shotgun (WGS) entry which is preliminary data.</text>
</comment>
<feature type="chain" id="PRO_5004731672" evidence="1">
    <location>
        <begin position="30"/>
        <end position="154"/>
    </location>
</feature>
<accession>V5BYS8</accession>
<gene>
    <name evidence="2" type="ORF">MGMO_129c00030</name>
</gene>
<proteinExistence type="predicted"/>
<dbReference type="AlphaFoldDB" id="V5BYS8"/>
<sequence>MKTTNIIRNLSFSLFVLSLLFSNNQSAFASCASGSVTLKAPLYAVTIDANRLVTYQQLLGNVVKKAALRSDCVGYTTYTISGTKNLPYPNGTQFLLIGKNDFTSPTPAAIYLAVANGSIDTTVTASGAQTGINSDSFSIYLNNSMVMKVKQPWK</sequence>
<dbReference type="PROSITE" id="PS51257">
    <property type="entry name" value="PROKAR_LIPOPROTEIN"/>
    <property type="match status" value="1"/>
</dbReference>
<keyword evidence="3" id="KW-1185">Reference proteome</keyword>
<protein>
    <submittedName>
        <fullName evidence="2">Uncharacterized protein</fullName>
    </submittedName>
</protein>
<dbReference type="RefSeq" id="WP_023495990.1">
    <property type="nucleotide sequence ID" value="NZ_AYLO01000120.1"/>
</dbReference>
<dbReference type="EMBL" id="AYLO01000120">
    <property type="protein sequence ID" value="ESS69683.1"/>
    <property type="molecule type" value="Genomic_DNA"/>
</dbReference>
<evidence type="ECO:0000313" key="2">
    <source>
        <dbReference type="EMBL" id="ESS69683.1"/>
    </source>
</evidence>
<organism evidence="2 3">
    <name type="scientific">Methyloglobulus morosus KoM1</name>
    <dbReference type="NCBI Taxonomy" id="1116472"/>
    <lineage>
        <taxon>Bacteria</taxon>
        <taxon>Pseudomonadati</taxon>
        <taxon>Pseudomonadota</taxon>
        <taxon>Gammaproteobacteria</taxon>
        <taxon>Methylococcales</taxon>
        <taxon>Methylococcaceae</taxon>
        <taxon>Methyloglobulus</taxon>
    </lineage>
</organism>
<feature type="signal peptide" evidence="1">
    <location>
        <begin position="1"/>
        <end position="29"/>
    </location>
</feature>
<reference evidence="2 3" key="1">
    <citation type="journal article" date="2013" name="Genome Announc.">
        <title>Draft Genome Sequence of the Methanotrophic Gammaproteobacterium Methyloglobulus morosus DSM 22980 Strain KoM1.</title>
        <authorList>
            <person name="Poehlein A."/>
            <person name="Deutzmann J.S."/>
            <person name="Daniel R."/>
            <person name="Simeonova D.D."/>
        </authorList>
    </citation>
    <scope>NUCLEOTIDE SEQUENCE [LARGE SCALE GENOMIC DNA]</scope>
    <source>
        <strain evidence="2 3">KoM1</strain>
    </source>
</reference>
<evidence type="ECO:0000313" key="3">
    <source>
        <dbReference type="Proteomes" id="UP000017842"/>
    </source>
</evidence>